<evidence type="ECO:0000313" key="3">
    <source>
        <dbReference type="Proteomes" id="UP000664369"/>
    </source>
</evidence>
<evidence type="ECO:0000313" key="2">
    <source>
        <dbReference type="EMBL" id="MBO2010231.1"/>
    </source>
</evidence>
<reference evidence="2 3" key="1">
    <citation type="submission" date="2021-03" db="EMBL/GenBank/DDBJ databases">
        <authorList>
            <person name="Kim M.K."/>
        </authorList>
    </citation>
    <scope>NUCLEOTIDE SEQUENCE [LARGE SCALE GENOMIC DNA]</scope>
    <source>
        <strain evidence="2 3">BT442</strain>
    </source>
</reference>
<protein>
    <recommendedName>
        <fullName evidence="4">DUF4234 domain-containing protein</fullName>
    </recommendedName>
</protein>
<keyword evidence="1" id="KW-0472">Membrane</keyword>
<feature type="transmembrane region" description="Helical" evidence="1">
    <location>
        <begin position="115"/>
        <end position="133"/>
    </location>
</feature>
<dbReference type="RefSeq" id="WP_208175868.1">
    <property type="nucleotide sequence ID" value="NZ_JAGETZ010000006.1"/>
</dbReference>
<keyword evidence="3" id="KW-1185">Reference proteome</keyword>
<name>A0ABS3QG80_9BACT</name>
<gene>
    <name evidence="2" type="ORF">J4E00_14310</name>
</gene>
<dbReference type="Proteomes" id="UP000664369">
    <property type="component" value="Unassembled WGS sequence"/>
</dbReference>
<evidence type="ECO:0000256" key="1">
    <source>
        <dbReference type="SAM" id="Phobius"/>
    </source>
</evidence>
<proteinExistence type="predicted"/>
<keyword evidence="1" id="KW-0812">Transmembrane</keyword>
<keyword evidence="1" id="KW-1133">Transmembrane helix</keyword>
<feature type="transmembrane region" description="Helical" evidence="1">
    <location>
        <begin position="153"/>
        <end position="174"/>
    </location>
</feature>
<accession>A0ABS3QG80</accession>
<evidence type="ECO:0008006" key="4">
    <source>
        <dbReference type="Google" id="ProtNLM"/>
    </source>
</evidence>
<feature type="transmembrane region" description="Helical" evidence="1">
    <location>
        <begin position="28"/>
        <end position="45"/>
    </location>
</feature>
<dbReference type="EMBL" id="JAGETZ010000006">
    <property type="protein sequence ID" value="MBO2010231.1"/>
    <property type="molecule type" value="Genomic_DNA"/>
</dbReference>
<comment type="caution">
    <text evidence="2">The sequence shown here is derived from an EMBL/GenBank/DDBJ whole genome shotgun (WGS) entry which is preliminary data.</text>
</comment>
<organism evidence="2 3">
    <name type="scientific">Hymenobacter negativus</name>
    <dbReference type="NCBI Taxonomy" id="2795026"/>
    <lineage>
        <taxon>Bacteria</taxon>
        <taxon>Pseudomonadati</taxon>
        <taxon>Bacteroidota</taxon>
        <taxon>Cytophagia</taxon>
        <taxon>Cytophagales</taxon>
        <taxon>Hymenobacteraceae</taxon>
        <taxon>Hymenobacter</taxon>
    </lineage>
</organism>
<sequence>MESFATPLASSAQAETWEAYPLISPNKFLVLCLLSLGLYGLWWQYKTWRFFRQWQQTDTWPVMRALFSLFTFHDLLKTINQFARSTGGYTPIANPGGLASGYVVLSLLTRLPDPLWLVSLGAIGFLVPAFRAFRDAMLQAPAYGGSHQPHFSARQLIALSAGLVGWSLVFVGLMQPD</sequence>